<feature type="region of interest" description="Disordered" evidence="1">
    <location>
        <begin position="161"/>
        <end position="198"/>
    </location>
</feature>
<dbReference type="Proteomes" id="UP001281614">
    <property type="component" value="Unassembled WGS sequence"/>
</dbReference>
<dbReference type="AlphaFoldDB" id="A0AAE0DAZ0"/>
<dbReference type="EMBL" id="VYYT01000057">
    <property type="protein sequence ID" value="KAK2773415.1"/>
    <property type="molecule type" value="Genomic_DNA"/>
</dbReference>
<feature type="region of interest" description="Disordered" evidence="1">
    <location>
        <begin position="17"/>
        <end position="89"/>
    </location>
</feature>
<feature type="compositionally biased region" description="Basic and acidic residues" evidence="1">
    <location>
        <begin position="18"/>
        <end position="28"/>
    </location>
</feature>
<reference evidence="2" key="1">
    <citation type="submission" date="2023-02" db="EMBL/GenBank/DDBJ databases">
        <title>Colletotrichum kahawae CIFC_Que2 genome sequencing and assembly.</title>
        <authorList>
            <person name="Baroncelli R."/>
        </authorList>
    </citation>
    <scope>NUCLEOTIDE SEQUENCE</scope>
    <source>
        <strain evidence="2">CIFC_Que2</strain>
    </source>
</reference>
<evidence type="ECO:0000313" key="2">
    <source>
        <dbReference type="EMBL" id="KAK2773415.1"/>
    </source>
</evidence>
<keyword evidence="3" id="KW-1185">Reference proteome</keyword>
<organism evidence="2 3">
    <name type="scientific">Colletotrichum kahawae</name>
    <name type="common">Coffee berry disease fungus</name>
    <dbReference type="NCBI Taxonomy" id="34407"/>
    <lineage>
        <taxon>Eukaryota</taxon>
        <taxon>Fungi</taxon>
        <taxon>Dikarya</taxon>
        <taxon>Ascomycota</taxon>
        <taxon>Pezizomycotina</taxon>
        <taxon>Sordariomycetes</taxon>
        <taxon>Hypocreomycetidae</taxon>
        <taxon>Glomerellales</taxon>
        <taxon>Glomerellaceae</taxon>
        <taxon>Colletotrichum</taxon>
        <taxon>Colletotrichum gloeosporioides species complex</taxon>
    </lineage>
</organism>
<feature type="compositionally biased region" description="Basic and acidic residues" evidence="1">
    <location>
        <begin position="66"/>
        <end position="75"/>
    </location>
</feature>
<gene>
    <name evidence="2" type="ORF">CKAH01_03875</name>
</gene>
<comment type="caution">
    <text evidence="2">The sequence shown here is derived from an EMBL/GenBank/DDBJ whole genome shotgun (WGS) entry which is preliminary data.</text>
</comment>
<sequence>MVGVDKREGVQLLMCAGEAERGEVEGEGGRNPSARLSCGKRVDELDGHKGMGGDGVEGIVEEEYEDERKREKNESENGDEGQCPPTEEDDVRVMLKRGWEEARTTTGPTAVQHSSSRCTSEGRRVRTAEMEMLLVCCGAVASELVAQVLMVMRAVQTRDKWTRDGDEDQDPSSCNCELGRNRDRDHGYAQGKTGGDIGRQLGMHRIERTRPAFRTARKYNMLRRYANMYSVNMEDGNDEILAHQERIRKPVLGFQPQVNYVDSSQLQRPPRLSIGAQIAHASLLRPASRSANQTTLLPSSQVLLELGTPQWMPYAMRPGMHALTPPGKMGKRAPPVPAMSMFFVYPSIHEPMSICPLPRHASAIITARPRRRAGATPKNWTLEAQITLPSS</sequence>
<proteinExistence type="predicted"/>
<feature type="compositionally biased region" description="Basic and acidic residues" evidence="1">
    <location>
        <begin position="40"/>
        <end position="51"/>
    </location>
</feature>
<accession>A0AAE0DAZ0</accession>
<evidence type="ECO:0000313" key="3">
    <source>
        <dbReference type="Proteomes" id="UP001281614"/>
    </source>
</evidence>
<protein>
    <submittedName>
        <fullName evidence="2">Uncharacterized protein</fullName>
    </submittedName>
</protein>
<evidence type="ECO:0000256" key="1">
    <source>
        <dbReference type="SAM" id="MobiDB-lite"/>
    </source>
</evidence>
<name>A0AAE0DAZ0_COLKA</name>